<dbReference type="RefSeq" id="WP_035162382.1">
    <property type="nucleotide sequence ID" value="NZ_AZTB01000010.1"/>
</dbReference>
<proteinExistence type="predicted"/>
<name>A0A096DNV4_9FIRM</name>
<accession>A0A096DNV4</accession>
<evidence type="ECO:0000313" key="1">
    <source>
        <dbReference type="EMBL" id="KGG80941.1"/>
    </source>
</evidence>
<comment type="caution">
    <text evidence="1">The sequence shown here is derived from an EMBL/GenBank/DDBJ whole genome shotgun (WGS) entry which is preliminary data.</text>
</comment>
<reference evidence="1 2" key="1">
    <citation type="submission" date="2013-12" db="EMBL/GenBank/DDBJ databases">
        <title>Draft genome sequence of Caloranaerobacter sp. H53214.</title>
        <authorList>
            <person name="Jiang L.J."/>
            <person name="Shao Z.Z."/>
            <person name="Long M.N."/>
        </authorList>
    </citation>
    <scope>NUCLEOTIDE SEQUENCE [LARGE SCALE GENOMIC DNA]</scope>
    <source>
        <strain evidence="1 2">H53214</strain>
    </source>
</reference>
<dbReference type="EMBL" id="AZTB01000010">
    <property type="protein sequence ID" value="KGG80941.1"/>
    <property type="molecule type" value="Genomic_DNA"/>
</dbReference>
<dbReference type="Proteomes" id="UP000029622">
    <property type="component" value="Unassembled WGS sequence"/>
</dbReference>
<protein>
    <submittedName>
        <fullName evidence="1">Uncharacterized protein</fullName>
    </submittedName>
</protein>
<gene>
    <name evidence="1" type="ORF">Y919_03280</name>
</gene>
<organism evidence="1 2">
    <name type="scientific">Caloranaerobacter azorensis H53214</name>
    <dbReference type="NCBI Taxonomy" id="1156417"/>
    <lineage>
        <taxon>Bacteria</taxon>
        <taxon>Bacillati</taxon>
        <taxon>Bacillota</taxon>
        <taxon>Tissierellia</taxon>
        <taxon>Tissierellales</taxon>
        <taxon>Thermohalobacteraceae</taxon>
        <taxon>Caloranaerobacter</taxon>
    </lineage>
</organism>
<dbReference type="AlphaFoldDB" id="A0A096DNV4"/>
<sequence>MERLKMLVEKTLEQNWGESIKITDQDFKEAVEEIGKDVLYNYLVFGKDVPFELFLRNLQIYILGVKKLNYNQR</sequence>
<dbReference type="STRING" id="1156417.Y919_03280"/>
<evidence type="ECO:0000313" key="2">
    <source>
        <dbReference type="Proteomes" id="UP000029622"/>
    </source>
</evidence>